<keyword evidence="1" id="KW-0472">Membrane</keyword>
<name>A0ACC1KTJ0_9FUNG</name>
<comment type="caution">
    <text evidence="1">The sequence shown here is derived from an EMBL/GenBank/DDBJ whole genome shotgun (WGS) entry which is preliminary data.</text>
</comment>
<protein>
    <submittedName>
        <fullName evidence="1">Transmembrane protein 97</fullName>
    </submittedName>
</protein>
<evidence type="ECO:0000313" key="2">
    <source>
        <dbReference type="Proteomes" id="UP001140087"/>
    </source>
</evidence>
<organism evidence="1 2">
    <name type="scientific">Coemansia helicoidea</name>
    <dbReference type="NCBI Taxonomy" id="1286919"/>
    <lineage>
        <taxon>Eukaryota</taxon>
        <taxon>Fungi</taxon>
        <taxon>Fungi incertae sedis</taxon>
        <taxon>Zoopagomycota</taxon>
        <taxon>Kickxellomycotina</taxon>
        <taxon>Kickxellomycetes</taxon>
        <taxon>Kickxellales</taxon>
        <taxon>Kickxellaceae</taxon>
        <taxon>Coemansia</taxon>
    </lineage>
</organism>
<keyword evidence="1" id="KW-0812">Transmembrane</keyword>
<reference evidence="1" key="1">
    <citation type="submission" date="2022-07" db="EMBL/GenBank/DDBJ databases">
        <title>Phylogenomic reconstructions and comparative analyses of Kickxellomycotina fungi.</title>
        <authorList>
            <person name="Reynolds N.K."/>
            <person name="Stajich J.E."/>
            <person name="Barry K."/>
            <person name="Grigoriev I.V."/>
            <person name="Crous P."/>
            <person name="Smith M.E."/>
        </authorList>
    </citation>
    <scope>NUCLEOTIDE SEQUENCE</scope>
    <source>
        <strain evidence="1">BCRC 34780</strain>
    </source>
</reference>
<evidence type="ECO:0000313" key="1">
    <source>
        <dbReference type="EMBL" id="KAJ2795129.1"/>
    </source>
</evidence>
<keyword evidence="2" id="KW-1185">Reference proteome</keyword>
<accession>A0ACC1KTJ0</accession>
<dbReference type="Proteomes" id="UP001140087">
    <property type="component" value="Unassembled WGS sequence"/>
</dbReference>
<gene>
    <name evidence="1" type="primary">tmem97</name>
    <name evidence="1" type="ORF">H4R21_005236</name>
</gene>
<dbReference type="EMBL" id="JANBUN010002265">
    <property type="protein sequence ID" value="KAJ2795129.1"/>
    <property type="molecule type" value="Genomic_DNA"/>
</dbReference>
<sequence>MAPLQPARTCLDAVFLAYFASHIPITLLVDVVPLLPESAIPGPLRALNGFLTGVLRDPFMVVGQPRADLVWFRSFLVCELVFQLPFFFYAVWALWTGCPRRHLPLLVYGAHVSTTMVPILSMLLCGAIDRTCRERALLVAMYMPYLVIPLLIVAASYPPCARALAAAHAKRKTE</sequence>
<proteinExistence type="predicted"/>